<feature type="region of interest" description="Disordered" evidence="2">
    <location>
        <begin position="456"/>
        <end position="542"/>
    </location>
</feature>
<evidence type="ECO:0000313" key="3">
    <source>
        <dbReference type="EMBL" id="KAI6645700.1"/>
    </source>
</evidence>
<organism evidence="3 4">
    <name type="scientific">Oopsacas minuta</name>
    <dbReference type="NCBI Taxonomy" id="111878"/>
    <lineage>
        <taxon>Eukaryota</taxon>
        <taxon>Metazoa</taxon>
        <taxon>Porifera</taxon>
        <taxon>Hexactinellida</taxon>
        <taxon>Hexasterophora</taxon>
        <taxon>Lyssacinosida</taxon>
        <taxon>Leucopsacidae</taxon>
        <taxon>Oopsacas</taxon>
    </lineage>
</organism>
<feature type="coiled-coil region" evidence="1">
    <location>
        <begin position="293"/>
        <end position="320"/>
    </location>
</feature>
<evidence type="ECO:0000256" key="2">
    <source>
        <dbReference type="SAM" id="MobiDB-lite"/>
    </source>
</evidence>
<proteinExistence type="predicted"/>
<feature type="compositionally biased region" description="Polar residues" evidence="2">
    <location>
        <begin position="489"/>
        <end position="500"/>
    </location>
</feature>
<feature type="compositionally biased region" description="Polar residues" evidence="2">
    <location>
        <begin position="465"/>
        <end position="480"/>
    </location>
</feature>
<dbReference type="AlphaFoldDB" id="A0AAV7JA84"/>
<comment type="caution">
    <text evidence="3">The sequence shown here is derived from an EMBL/GenBank/DDBJ whole genome shotgun (WGS) entry which is preliminary data.</text>
</comment>
<protein>
    <submittedName>
        <fullName evidence="3">Uncharacterized protein</fullName>
    </submittedName>
</protein>
<keyword evidence="1" id="KW-0175">Coiled coil</keyword>
<accession>A0AAV7JA84</accession>
<evidence type="ECO:0000313" key="4">
    <source>
        <dbReference type="Proteomes" id="UP001165289"/>
    </source>
</evidence>
<keyword evidence="4" id="KW-1185">Reference proteome</keyword>
<feature type="compositionally biased region" description="Polar residues" evidence="2">
    <location>
        <begin position="376"/>
        <end position="395"/>
    </location>
</feature>
<feature type="coiled-coil region" evidence="1">
    <location>
        <begin position="85"/>
        <end position="126"/>
    </location>
</feature>
<dbReference type="Proteomes" id="UP001165289">
    <property type="component" value="Unassembled WGS sequence"/>
</dbReference>
<feature type="region of interest" description="Disordered" evidence="2">
    <location>
        <begin position="339"/>
        <end position="416"/>
    </location>
</feature>
<feature type="compositionally biased region" description="Polar residues" evidence="2">
    <location>
        <begin position="516"/>
        <end position="528"/>
    </location>
</feature>
<name>A0AAV7JA84_9METZ</name>
<gene>
    <name evidence="3" type="ORF">LOD99_12963</name>
</gene>
<reference evidence="3 4" key="1">
    <citation type="journal article" date="2023" name="BMC Biol.">
        <title>The compact genome of the sponge Oopsacas minuta (Hexactinellida) is lacking key metazoan core genes.</title>
        <authorList>
            <person name="Santini S."/>
            <person name="Schenkelaars Q."/>
            <person name="Jourda C."/>
            <person name="Duchesne M."/>
            <person name="Belahbib H."/>
            <person name="Rocher C."/>
            <person name="Selva M."/>
            <person name="Riesgo A."/>
            <person name="Vervoort M."/>
            <person name="Leys S.P."/>
            <person name="Kodjabachian L."/>
            <person name="Le Bivic A."/>
            <person name="Borchiellini C."/>
            <person name="Claverie J.M."/>
            <person name="Renard E."/>
        </authorList>
    </citation>
    <scope>NUCLEOTIDE SEQUENCE [LARGE SCALE GENOMIC DNA]</scope>
    <source>
        <strain evidence="3">SPO-2</strain>
    </source>
</reference>
<feature type="compositionally biased region" description="Polar residues" evidence="2">
    <location>
        <begin position="360"/>
        <end position="369"/>
    </location>
</feature>
<sequence>MDPYISLNQFRHNNVPVDQNIGTSSYPGVRSVTDIITEVPPFQTSNLGMALERIRKLEDSVLALQTENTGISRRNEVESDVIARLNNLEASVMQEKAMKGELKRKLKFANNQNSRLQLRLKKEKVRSALLSHRMKGNKLPVTPEDKAILNAILPDDRISKSMNDIPKATSGNQGRVIPDSSDSQSFTDEDSLPKAKSLIYPYIPKCEYSRDVELGEASKIGAQRIGIRMNGDQALQLLPSYQQTIFQQQQELRELSLKINAIESKHTNLVQATQDGLQLEESLLIISEKNSHVNKLKIKIRELQITLIEFENERNDAVDLAKDLSLQLTRAKLAKDTALRTSRQLMEQFPTRPPRDRTPESSVPTTPSQAEPPPVQSISISSDLSNQKTPNSSRFLPQPPSEKGSRPNTPKIITANDCNASPIASSLSFDHNSLPRSVQIFKKSVLEQKPSDTLPSKLIIKNKSKANTATRSNSSATNKEPVTDRLSPLQESPTTNNDQINRLRSDSSPELYASPVNISTTETPTLKTISKHKHKQVNVNSDTSGKNAISSLASGLGLKGKSKDKGVKIKKIRTLEEPIAPSAIGKIHKRFSSLNSLPNAFKRSPKPEEKRKGENTLLPCTDRKHKQRLTGDDLEIEFKHITNPSLTCNTLETKNGTNKRCDNLQLSLSSLPISPAEDYGALVRTKKSQEINSITSENLQ</sequence>
<dbReference type="EMBL" id="JAKMXF010000365">
    <property type="protein sequence ID" value="KAI6645700.1"/>
    <property type="molecule type" value="Genomic_DNA"/>
</dbReference>
<feature type="region of interest" description="Disordered" evidence="2">
    <location>
        <begin position="162"/>
        <end position="190"/>
    </location>
</feature>
<evidence type="ECO:0000256" key="1">
    <source>
        <dbReference type="SAM" id="Coils"/>
    </source>
</evidence>